<dbReference type="GO" id="GO:0003677">
    <property type="term" value="F:DNA binding"/>
    <property type="evidence" value="ECO:0007669"/>
    <property type="project" value="UniProtKB-KW"/>
</dbReference>
<dbReference type="Pfam" id="PF17946">
    <property type="entry name" value="RecC_C"/>
    <property type="match status" value="1"/>
</dbReference>
<keyword evidence="7" id="KW-0067">ATP-binding</keyword>
<dbReference type="InterPro" id="IPR041500">
    <property type="entry name" value="RecC_C"/>
</dbReference>
<evidence type="ECO:0000256" key="6">
    <source>
        <dbReference type="ARBA" id="ARBA00022839"/>
    </source>
</evidence>
<dbReference type="HAMAP" id="MF_01486">
    <property type="entry name" value="RecC"/>
    <property type="match status" value="1"/>
</dbReference>
<dbReference type="InterPro" id="IPR011335">
    <property type="entry name" value="Restrct_endonuc-II-like"/>
</dbReference>
<evidence type="ECO:0000256" key="7">
    <source>
        <dbReference type="ARBA" id="ARBA00022840"/>
    </source>
</evidence>
<evidence type="ECO:0000313" key="11">
    <source>
        <dbReference type="EMBL" id="PJE79376.1"/>
    </source>
</evidence>
<proteinExistence type="inferred from homology"/>
<accession>A0A2H9T819</accession>
<keyword evidence="2" id="KW-0547">Nucleotide-binding</keyword>
<comment type="caution">
    <text evidence="11">The sequence shown here is derived from an EMBL/GenBank/DDBJ whole genome shotgun (WGS) entry which is preliminary data.</text>
</comment>
<keyword evidence="3" id="KW-0227">DNA damage</keyword>
<dbReference type="GO" id="GO:0005524">
    <property type="term" value="F:ATP binding"/>
    <property type="evidence" value="ECO:0007669"/>
    <property type="project" value="UniProtKB-KW"/>
</dbReference>
<protein>
    <submittedName>
        <fullName evidence="11">RecBCD enzyme subunit RecC</fullName>
        <ecNumber evidence="11">3.1.11.5</ecNumber>
    </submittedName>
</protein>
<keyword evidence="1" id="KW-0540">Nuclease</keyword>
<sequence length="1102" mass="126324">MLTVYYSNQLDVLKDLLALLLQKNPPVNPLTSEQILVQSPGMAQWLQLSLAQELDIAAAIDFPLPASFLWKMYCQVLPDVPERSAFNKEAMSWKIILLLDDLIDQPEFSALAGYLAHDNQHIKRYQLASKIADIFDQYLVYRPEWILSWEKGGDLPDITQTHPWQPVLWRELVQKTKQQGQSHWHRANMHQTFNEAMQQKNTTFDLPERIFVFGISALPPHFIESLEALGHKTDIHLLACNPCRYFWGDIQDPHYRNRMMAKKLATCRPDGSAGKTRSAPFLQDGLTDTENGNPLLASIGKLGRDYFNQLFDTTASEIDVFSDNPPHSLLSQIQSDILELKDRTLDNNPPVIPPTDHSVAIHDCHSPLREVEILHDQLLNLFEKHPGLSPKDIVVMLPDVETYTPWIQAVFGQISLSDARWIPFSISDRSAHHEHPVLSGVLQLLNLHNSRFGASDLLTLLEIPALQRKFQLDNPGLEILRQWIEDSGIRWGLSREDQEKFNLPVMKANTWLFGLKRILMGYAMPESAGIYHDILPFEPVQGQEAVLAGYLASFIEALESVQGSLETDRDAQEWTLYINQLLEQFFLPDEDDEYAFKLIRDVLSRLQNSLEDAGYNQPLSHTVLVSYLTEHLTTERNSQRFLAGQVNFCTLMPMRSIPFKVVCLLGMNDGAYPRSIPPAGFDLIARHSKRGDRSRREDDRYLFLEALLSAREKLYISYVGRSISDNSSRAPSVLVSELMDYCQRGYQLKLDLITQHPLQAFSPNNFLQDTSNRLFSYTREWLPAAQRIQQPTVNFLDQPLTPVDQPVSLELHELLRFYRNPCQYFFNHRLKVFFNKDKEELMDSEPFHVDGLPLYDMKRQLLKRLINRKLLTEIKQEFLATGLLPQEAFGDLILNENIQLLQPLADYLQDEMDVSASDVALDLNIHDIQITGWQSQFSHKGLLRYRPSDIKGKDKIAAWIEHLCFCASFPKKSCTTSLVGLDKKKKITDILEFPHLPQDQARQHLVELMKIYLEGLQVPVVFFPETSLAWAVQKKKGDTESAIKAALKTFTGNNFGNNNVQTDSKDLYIQRVYPDLNDVMDAFSTTAERIFNPMLETLEQGK</sequence>
<dbReference type="SUPFAM" id="SSF52980">
    <property type="entry name" value="Restriction endonuclease-like"/>
    <property type="match status" value="1"/>
</dbReference>
<keyword evidence="9" id="KW-0234">DNA repair</keyword>
<evidence type="ECO:0000256" key="8">
    <source>
        <dbReference type="ARBA" id="ARBA00023125"/>
    </source>
</evidence>
<dbReference type="SUPFAM" id="SSF52540">
    <property type="entry name" value="P-loop containing nucleoside triphosphate hydrolases"/>
    <property type="match status" value="2"/>
</dbReference>
<dbReference type="PANTHER" id="PTHR30591">
    <property type="entry name" value="RECBCD ENZYME SUBUNIT RECC"/>
    <property type="match status" value="1"/>
</dbReference>
<keyword evidence="8" id="KW-0238">DNA-binding</keyword>
<dbReference type="EC" id="3.1.11.5" evidence="11"/>
<evidence type="ECO:0000256" key="2">
    <source>
        <dbReference type="ARBA" id="ARBA00022741"/>
    </source>
</evidence>
<keyword evidence="4 11" id="KW-0378">Hydrolase</keyword>
<name>A0A2H9T819_9ZZZZ</name>
<dbReference type="Gene3D" id="3.40.50.300">
    <property type="entry name" value="P-loop containing nucleotide triphosphate hydrolases"/>
    <property type="match status" value="2"/>
</dbReference>
<organism evidence="11">
    <name type="scientific">invertebrate metagenome</name>
    <dbReference type="NCBI Taxonomy" id="1711999"/>
    <lineage>
        <taxon>unclassified sequences</taxon>
        <taxon>metagenomes</taxon>
        <taxon>organismal metagenomes</taxon>
    </lineage>
</organism>
<gene>
    <name evidence="11" type="primary">recC</name>
    <name evidence="11" type="ORF">CI610_01645</name>
</gene>
<dbReference type="AlphaFoldDB" id="A0A2H9T819"/>
<dbReference type="InterPro" id="IPR027417">
    <property type="entry name" value="P-loop_NTPase"/>
</dbReference>
<dbReference type="Gene3D" id="1.10.10.990">
    <property type="match status" value="1"/>
</dbReference>
<evidence type="ECO:0000256" key="1">
    <source>
        <dbReference type="ARBA" id="ARBA00022722"/>
    </source>
</evidence>
<dbReference type="Pfam" id="PF04257">
    <property type="entry name" value="Exonuc_V_gamma"/>
    <property type="match status" value="1"/>
</dbReference>
<dbReference type="CDD" id="cd22353">
    <property type="entry name" value="RecC_C-like"/>
    <property type="match status" value="1"/>
</dbReference>
<keyword evidence="5" id="KW-0347">Helicase</keyword>
<dbReference type="GO" id="GO:0008854">
    <property type="term" value="F:exodeoxyribonuclease V activity"/>
    <property type="evidence" value="ECO:0007669"/>
    <property type="project" value="UniProtKB-EC"/>
</dbReference>
<dbReference type="GO" id="GO:0009338">
    <property type="term" value="C:exodeoxyribonuclease V complex"/>
    <property type="evidence" value="ECO:0007669"/>
    <property type="project" value="InterPro"/>
</dbReference>
<dbReference type="PANTHER" id="PTHR30591:SF1">
    <property type="entry name" value="RECBCD ENZYME SUBUNIT RECC"/>
    <property type="match status" value="1"/>
</dbReference>
<evidence type="ECO:0000256" key="9">
    <source>
        <dbReference type="ARBA" id="ARBA00023204"/>
    </source>
</evidence>
<dbReference type="NCBIfam" id="TIGR01450">
    <property type="entry name" value="recC"/>
    <property type="match status" value="1"/>
</dbReference>
<evidence type="ECO:0000256" key="5">
    <source>
        <dbReference type="ARBA" id="ARBA00022806"/>
    </source>
</evidence>
<dbReference type="Gene3D" id="1.10.10.160">
    <property type="match status" value="1"/>
</dbReference>
<dbReference type="Gene3D" id="3.40.50.10930">
    <property type="match status" value="1"/>
</dbReference>
<evidence type="ECO:0000256" key="4">
    <source>
        <dbReference type="ARBA" id="ARBA00022801"/>
    </source>
</evidence>
<dbReference type="GO" id="GO:0004386">
    <property type="term" value="F:helicase activity"/>
    <property type="evidence" value="ECO:0007669"/>
    <property type="project" value="UniProtKB-KW"/>
</dbReference>
<dbReference type="PIRSF" id="PIRSF000980">
    <property type="entry name" value="RecC"/>
    <property type="match status" value="1"/>
</dbReference>
<dbReference type="GO" id="GO:0006281">
    <property type="term" value="P:DNA repair"/>
    <property type="evidence" value="ECO:0007669"/>
    <property type="project" value="UniProtKB-KW"/>
</dbReference>
<evidence type="ECO:0000259" key="10">
    <source>
        <dbReference type="Pfam" id="PF17946"/>
    </source>
</evidence>
<dbReference type="GO" id="GO:0006310">
    <property type="term" value="P:DNA recombination"/>
    <property type="evidence" value="ECO:0007669"/>
    <property type="project" value="TreeGrafter"/>
</dbReference>
<feature type="domain" description="RecC C-terminal" evidence="10">
    <location>
        <begin position="809"/>
        <end position="1033"/>
    </location>
</feature>
<dbReference type="InterPro" id="IPR013986">
    <property type="entry name" value="DExx_box_DNA_helicase_dom_sf"/>
</dbReference>
<reference evidence="11" key="1">
    <citation type="journal article" date="2017" name="Appl. Environ. Microbiol.">
        <title>Molecular characterization of an Endozoicomonas-like organism causing infection in king scallop Pecten maximus L.</title>
        <authorList>
            <person name="Cano I."/>
            <person name="van Aerle R."/>
            <person name="Ross S."/>
            <person name="Verner-Jeffreys D.W."/>
            <person name="Paley R.K."/>
            <person name="Rimmer G."/>
            <person name="Ryder D."/>
            <person name="Hooper P."/>
            <person name="Stone D."/>
            <person name="Feist S.W."/>
        </authorList>
    </citation>
    <scope>NUCLEOTIDE SEQUENCE</scope>
</reference>
<dbReference type="InterPro" id="IPR006697">
    <property type="entry name" value="RecC"/>
</dbReference>
<evidence type="ECO:0000256" key="3">
    <source>
        <dbReference type="ARBA" id="ARBA00022763"/>
    </source>
</evidence>
<keyword evidence="6" id="KW-0269">Exonuclease</keyword>
<dbReference type="EMBL" id="NSIT01000073">
    <property type="protein sequence ID" value="PJE79376.1"/>
    <property type="molecule type" value="Genomic_DNA"/>
</dbReference>